<dbReference type="InterPro" id="IPR025518">
    <property type="entry name" value="DUF4406"/>
</dbReference>
<proteinExistence type="predicted"/>
<dbReference type="RefSeq" id="WP_216549458.1">
    <property type="nucleotide sequence ID" value="NZ_JAHLQO010000004.1"/>
</dbReference>
<evidence type="ECO:0000313" key="1">
    <source>
        <dbReference type="EMBL" id="MBU5669624.1"/>
    </source>
</evidence>
<protein>
    <submittedName>
        <fullName evidence="1">DUF4406 domain-containing protein</fullName>
    </submittedName>
</protein>
<evidence type="ECO:0000313" key="2">
    <source>
        <dbReference type="Proteomes" id="UP000783742"/>
    </source>
</evidence>
<dbReference type="Proteomes" id="UP000783742">
    <property type="component" value="Unassembled WGS sequence"/>
</dbReference>
<sequence length="111" mass="12922">MKPSLFNFIVDFYYKNGQYPKVFLSGAITNRIDTYKMFFDNAELKFKCLGIECYNPARIDINTPWGKAMEETIAQINQCDCLFVLKNWETSKGVKIEIKKAKDIGIPIFFE</sequence>
<accession>A0ABS6FHH1</accession>
<keyword evidence="2" id="KW-1185">Reference proteome</keyword>
<dbReference type="EMBL" id="JAHLQO010000004">
    <property type="protein sequence ID" value="MBU5669624.1"/>
    <property type="molecule type" value="Genomic_DNA"/>
</dbReference>
<reference evidence="1 2" key="1">
    <citation type="submission" date="2021-06" db="EMBL/GenBank/DDBJ databases">
        <authorList>
            <person name="Sun Q."/>
            <person name="Li D."/>
        </authorList>
    </citation>
    <scope>NUCLEOTIDE SEQUENCE [LARGE SCALE GENOMIC DNA]</scope>
    <source>
        <strain evidence="1 2">MSJ-1</strain>
    </source>
</reference>
<name>A0ABS6FHH1_9FIRM</name>
<organism evidence="1 2">
    <name type="scientific">Peptoniphilus ovalis</name>
    <dbReference type="NCBI Taxonomy" id="2841503"/>
    <lineage>
        <taxon>Bacteria</taxon>
        <taxon>Bacillati</taxon>
        <taxon>Bacillota</taxon>
        <taxon>Tissierellia</taxon>
        <taxon>Tissierellales</taxon>
        <taxon>Peptoniphilaceae</taxon>
        <taxon>Peptoniphilus</taxon>
    </lineage>
</organism>
<dbReference type="Pfam" id="PF14359">
    <property type="entry name" value="DUF4406"/>
    <property type="match status" value="1"/>
</dbReference>
<gene>
    <name evidence="1" type="ORF">KQI68_07195</name>
</gene>
<comment type="caution">
    <text evidence="1">The sequence shown here is derived from an EMBL/GenBank/DDBJ whole genome shotgun (WGS) entry which is preliminary data.</text>
</comment>